<keyword evidence="2" id="KW-1185">Reference proteome</keyword>
<evidence type="ECO:0000313" key="1">
    <source>
        <dbReference type="EMBL" id="QSX29452.1"/>
    </source>
</evidence>
<reference evidence="1 2" key="1">
    <citation type="submission" date="2021-03" db="EMBL/GenBank/DDBJ databases">
        <title>Novel species identification of genus Shewanella.</title>
        <authorList>
            <person name="Liu G."/>
            <person name="Zhang Q."/>
        </authorList>
    </citation>
    <scope>NUCLEOTIDE SEQUENCE [LARGE SCALE GENOMIC DNA]</scope>
    <source>
        <strain evidence="1 2">FJAT-53726</strain>
    </source>
</reference>
<dbReference type="KEGG" id="scyp:JYB88_14760"/>
<dbReference type="AlphaFoldDB" id="A0A974XJA3"/>
<organism evidence="1 2">
    <name type="scientific">Shewanella cyperi</name>
    <dbReference type="NCBI Taxonomy" id="2814292"/>
    <lineage>
        <taxon>Bacteria</taxon>
        <taxon>Pseudomonadati</taxon>
        <taxon>Pseudomonadota</taxon>
        <taxon>Gammaproteobacteria</taxon>
        <taxon>Alteromonadales</taxon>
        <taxon>Shewanellaceae</taxon>
        <taxon>Shewanella</taxon>
    </lineage>
</organism>
<dbReference type="Pfam" id="PF09523">
    <property type="entry name" value="DUF2390"/>
    <property type="match status" value="1"/>
</dbReference>
<evidence type="ECO:0000313" key="2">
    <source>
        <dbReference type="Proteomes" id="UP000663281"/>
    </source>
</evidence>
<dbReference type="RefSeq" id="WP_207324607.1">
    <property type="nucleotide sequence ID" value="NZ_CP071504.1"/>
</dbReference>
<gene>
    <name evidence="1" type="ORF">JYB88_14760</name>
</gene>
<dbReference type="Proteomes" id="UP000663281">
    <property type="component" value="Chromosome"/>
</dbReference>
<accession>A0A974XJA3</accession>
<dbReference type="NCBIfam" id="TIGR02444">
    <property type="entry name" value="TIGR02444 family protein"/>
    <property type="match status" value="1"/>
</dbReference>
<protein>
    <submittedName>
        <fullName evidence="1">TIGR02444 family protein</fullName>
    </submittedName>
</protein>
<proteinExistence type="predicted"/>
<dbReference type="InterPro" id="IPR012659">
    <property type="entry name" value="CHP02444"/>
</dbReference>
<name>A0A974XJA3_9GAMM</name>
<sequence length="154" mass="17736">MDCEGLWPSCEQRYHRHSALCLALQDEHGVNVNLLLLAAELDTRRLTLTEQDWRGLLDEARQWDERLIAPFRRLRRLAKPNLEPAEYQQMLDVELMMERKVQQLLRCRLEQLTAAEFPADSSPANNPADHPVSNLCLYLGLFGLTADRAAALRD</sequence>
<dbReference type="EMBL" id="CP071504">
    <property type="protein sequence ID" value="QSX29452.1"/>
    <property type="molecule type" value="Genomic_DNA"/>
</dbReference>